<reference evidence="4 5" key="1">
    <citation type="submission" date="2020-12" db="EMBL/GenBank/DDBJ databases">
        <title>WGS of Thermoactinomyces spp.</title>
        <authorList>
            <person name="Cheng K."/>
        </authorList>
    </citation>
    <scope>NUCLEOTIDE SEQUENCE [LARGE SCALE GENOMIC DNA]</scope>
    <source>
        <strain evidence="5">CICC 10671\DSM 43846</strain>
    </source>
</reference>
<feature type="DNA-binding region" description="H-T-H motif" evidence="2">
    <location>
        <begin position="46"/>
        <end position="65"/>
    </location>
</feature>
<keyword evidence="1 2" id="KW-0238">DNA-binding</keyword>
<dbReference type="PROSITE" id="PS50977">
    <property type="entry name" value="HTH_TETR_2"/>
    <property type="match status" value="1"/>
</dbReference>
<dbReference type="RefSeq" id="WP_181732085.1">
    <property type="nucleotide sequence ID" value="NZ_JACEIR010000005.1"/>
</dbReference>
<proteinExistence type="predicted"/>
<dbReference type="Pfam" id="PF00440">
    <property type="entry name" value="TetR_N"/>
    <property type="match status" value="1"/>
</dbReference>
<dbReference type="PANTHER" id="PTHR43479">
    <property type="entry name" value="ACREF/ENVCD OPERON REPRESSOR-RELATED"/>
    <property type="match status" value="1"/>
</dbReference>
<sequence length="212" mass="24194">MAEIKGQELSPIDHFFQTEVCLNEQQARILSAAAKAFSNRGYVATTVSDIVALAHASKSTFYKHYPNKKAVLNHLFDLVSNAVVRRVEKILRDYPPTTAKRTYQAIREYIGMCQTYQELAKLLLIDTIGFVPELQEKREEMMLFFAGIFQRELMMLKTEQEKWIISNAMVGAIHQVVIQSLLTEEMPDVDHIATILEKMLSKILREESGKGV</sequence>
<protein>
    <submittedName>
        <fullName evidence="4">TetR/AcrR family transcriptional regulator</fullName>
    </submittedName>
</protein>
<evidence type="ECO:0000256" key="2">
    <source>
        <dbReference type="PROSITE-ProRule" id="PRU00335"/>
    </source>
</evidence>
<dbReference type="InterPro" id="IPR001647">
    <property type="entry name" value="HTH_TetR"/>
</dbReference>
<gene>
    <name evidence="4" type="ORF">I8U20_08665</name>
</gene>
<name>A0A8I1A9Z3_THEIN</name>
<dbReference type="Proteomes" id="UP000633619">
    <property type="component" value="Unassembled WGS sequence"/>
</dbReference>
<dbReference type="InterPro" id="IPR050624">
    <property type="entry name" value="HTH-type_Tx_Regulator"/>
</dbReference>
<evidence type="ECO:0000313" key="5">
    <source>
        <dbReference type="Proteomes" id="UP000633619"/>
    </source>
</evidence>
<accession>A0A8I1A9Z3</accession>
<dbReference type="PRINTS" id="PR00455">
    <property type="entry name" value="HTHTETR"/>
</dbReference>
<evidence type="ECO:0000313" key="4">
    <source>
        <dbReference type="EMBL" id="MBH8595401.1"/>
    </source>
</evidence>
<dbReference type="InterPro" id="IPR009057">
    <property type="entry name" value="Homeodomain-like_sf"/>
</dbReference>
<evidence type="ECO:0000256" key="1">
    <source>
        <dbReference type="ARBA" id="ARBA00023125"/>
    </source>
</evidence>
<dbReference type="Gene3D" id="1.10.357.10">
    <property type="entry name" value="Tetracycline Repressor, domain 2"/>
    <property type="match status" value="1"/>
</dbReference>
<dbReference type="EMBL" id="JAECVW010000004">
    <property type="protein sequence ID" value="MBH8595401.1"/>
    <property type="molecule type" value="Genomic_DNA"/>
</dbReference>
<feature type="domain" description="HTH tetR-type" evidence="3">
    <location>
        <begin position="23"/>
        <end position="83"/>
    </location>
</feature>
<dbReference type="PANTHER" id="PTHR43479:SF11">
    <property type="entry name" value="ACREF_ENVCD OPERON REPRESSOR-RELATED"/>
    <property type="match status" value="1"/>
</dbReference>
<comment type="caution">
    <text evidence="4">The sequence shown here is derived from an EMBL/GenBank/DDBJ whole genome shotgun (WGS) entry which is preliminary data.</text>
</comment>
<organism evidence="4 5">
    <name type="scientific">Thermoactinomyces intermedius</name>
    <dbReference type="NCBI Taxonomy" id="2024"/>
    <lineage>
        <taxon>Bacteria</taxon>
        <taxon>Bacillati</taxon>
        <taxon>Bacillota</taxon>
        <taxon>Bacilli</taxon>
        <taxon>Bacillales</taxon>
        <taxon>Thermoactinomycetaceae</taxon>
        <taxon>Thermoactinomyces</taxon>
    </lineage>
</organism>
<dbReference type="GO" id="GO:0003677">
    <property type="term" value="F:DNA binding"/>
    <property type="evidence" value="ECO:0007669"/>
    <property type="project" value="UniProtKB-UniRule"/>
</dbReference>
<dbReference type="SUPFAM" id="SSF46689">
    <property type="entry name" value="Homeodomain-like"/>
    <property type="match status" value="1"/>
</dbReference>
<keyword evidence="5" id="KW-1185">Reference proteome</keyword>
<evidence type="ECO:0000259" key="3">
    <source>
        <dbReference type="PROSITE" id="PS50977"/>
    </source>
</evidence>
<dbReference type="AlphaFoldDB" id="A0A8I1A9Z3"/>